<dbReference type="Gene3D" id="2.120.10.30">
    <property type="entry name" value="TolB, C-terminal domain"/>
    <property type="match status" value="1"/>
</dbReference>
<evidence type="ECO:0000313" key="4">
    <source>
        <dbReference type="Proteomes" id="UP001150924"/>
    </source>
</evidence>
<dbReference type="SUPFAM" id="SSF63829">
    <property type="entry name" value="Calcium-dependent phosphotriesterase"/>
    <property type="match status" value="1"/>
</dbReference>
<feature type="compositionally biased region" description="Low complexity" evidence="1">
    <location>
        <begin position="16"/>
        <end position="98"/>
    </location>
</feature>
<evidence type="ECO:0000256" key="1">
    <source>
        <dbReference type="SAM" id="MobiDB-lite"/>
    </source>
</evidence>
<sequence length="379" mass="38507">MASRAPTLAILLTLAPLSPACGDSGGQTTADTTSTSDATTTDATSTTSDTTSTAEPTTGTSEPSTTTGEPPTTSLTSTDATTSTSTTEPVTSTSTDGTTGDDLDCVTIAPGPFTPELIAGGFDGSEDLGFDGQGGLALKRGDTVVIVTGEMLETDLAGGFPQVYGTRFATTGELLVALPQSGDLQAIAGDGAVTDLAGGLVSPNGLYVDPAGRVWLTEFGGSRVVRFDAQFNKTTVYEGPMAASANGVVLDEARSLLFFTNYGAGRVLKLAVDDLGEAVGEPSEVLTVPGARLDGLVLDQCGNIYAVDQGGSRLFRGILDTEAALVGQPELLAEFDSNVANAQFGWGVGWDPESLYLSGNPGDLYRLPVGITGAPIGLP</sequence>
<dbReference type="RefSeq" id="WP_267774596.1">
    <property type="nucleotide sequence ID" value="NZ_JAPNKE010000002.1"/>
</dbReference>
<feature type="signal peptide" evidence="2">
    <location>
        <begin position="1"/>
        <end position="20"/>
    </location>
</feature>
<evidence type="ECO:0000313" key="3">
    <source>
        <dbReference type="EMBL" id="MCY1011337.1"/>
    </source>
</evidence>
<gene>
    <name evidence="3" type="ORF">OV079_38420</name>
</gene>
<dbReference type="InterPro" id="IPR011042">
    <property type="entry name" value="6-blade_b-propeller_TolB-like"/>
</dbReference>
<keyword evidence="4" id="KW-1185">Reference proteome</keyword>
<feature type="chain" id="PRO_5040925247" evidence="2">
    <location>
        <begin position="21"/>
        <end position="379"/>
    </location>
</feature>
<accession>A0A9X3J062</accession>
<feature type="region of interest" description="Disordered" evidence="1">
    <location>
        <begin position="16"/>
        <end position="104"/>
    </location>
</feature>
<dbReference type="AlphaFoldDB" id="A0A9X3J062"/>
<protein>
    <submittedName>
        <fullName evidence="3">Gluconolactonase</fullName>
    </submittedName>
</protein>
<comment type="caution">
    <text evidence="3">The sequence shown here is derived from an EMBL/GenBank/DDBJ whole genome shotgun (WGS) entry which is preliminary data.</text>
</comment>
<organism evidence="3 4">
    <name type="scientific">Nannocystis pusilla</name>
    <dbReference type="NCBI Taxonomy" id="889268"/>
    <lineage>
        <taxon>Bacteria</taxon>
        <taxon>Pseudomonadati</taxon>
        <taxon>Myxococcota</taxon>
        <taxon>Polyangia</taxon>
        <taxon>Nannocystales</taxon>
        <taxon>Nannocystaceae</taxon>
        <taxon>Nannocystis</taxon>
    </lineage>
</organism>
<keyword evidence="2" id="KW-0732">Signal</keyword>
<reference evidence="3" key="1">
    <citation type="submission" date="2022-11" db="EMBL/GenBank/DDBJ databases">
        <title>Minimal conservation of predation-associated metabolite biosynthetic gene clusters underscores biosynthetic potential of Myxococcota including descriptions for ten novel species: Archangium lansinium sp. nov., Myxococcus landrumus sp. nov., Nannocystis bai.</title>
        <authorList>
            <person name="Ahearne A."/>
            <person name="Stevens C."/>
            <person name="Phillips K."/>
        </authorList>
    </citation>
    <scope>NUCLEOTIDE SEQUENCE</scope>
    <source>
        <strain evidence="3">Na p29</strain>
    </source>
</reference>
<dbReference type="EMBL" id="JAPNKE010000002">
    <property type="protein sequence ID" value="MCY1011337.1"/>
    <property type="molecule type" value="Genomic_DNA"/>
</dbReference>
<dbReference type="Proteomes" id="UP001150924">
    <property type="component" value="Unassembled WGS sequence"/>
</dbReference>
<name>A0A9X3J062_9BACT</name>
<evidence type="ECO:0000256" key="2">
    <source>
        <dbReference type="SAM" id="SignalP"/>
    </source>
</evidence>
<proteinExistence type="predicted"/>